<feature type="region of interest" description="Disordered" evidence="1">
    <location>
        <begin position="695"/>
        <end position="716"/>
    </location>
</feature>
<dbReference type="InterPro" id="IPR035994">
    <property type="entry name" value="Nucleoside_phosphorylase_sf"/>
</dbReference>
<dbReference type="EMBL" id="NJHN03000061">
    <property type="protein sequence ID" value="KAH9419003.1"/>
    <property type="molecule type" value="Genomic_DNA"/>
</dbReference>
<dbReference type="PANTHER" id="PTHR47705:SF1">
    <property type="entry name" value="PNP_UDP_1 DOMAIN-CONTAINING PROTEIN"/>
    <property type="match status" value="1"/>
</dbReference>
<feature type="region of interest" description="Disordered" evidence="1">
    <location>
        <begin position="535"/>
        <end position="579"/>
    </location>
</feature>
<reference evidence="3 4" key="1">
    <citation type="journal article" date="2018" name="J. Allergy Clin. Immunol.">
        <title>High-quality assembly of Dermatophagoides pteronyssinus genome and transcriptome reveals a wide range of novel allergens.</title>
        <authorList>
            <person name="Liu X.Y."/>
            <person name="Yang K.Y."/>
            <person name="Wang M.Q."/>
            <person name="Kwok J.S."/>
            <person name="Zeng X."/>
            <person name="Yang Z."/>
            <person name="Xiao X.J."/>
            <person name="Lau C.P."/>
            <person name="Li Y."/>
            <person name="Huang Z.M."/>
            <person name="Ba J.G."/>
            <person name="Yim A.K."/>
            <person name="Ouyang C.Y."/>
            <person name="Ngai S.M."/>
            <person name="Chan T.F."/>
            <person name="Leung E.L."/>
            <person name="Liu L."/>
            <person name="Liu Z.G."/>
            <person name="Tsui S.K."/>
        </authorList>
    </citation>
    <scope>NUCLEOTIDE SEQUENCE [LARGE SCALE GENOMIC DNA]</scope>
    <source>
        <strain evidence="3">Derp</strain>
    </source>
</reference>
<gene>
    <name evidence="3" type="ORF">DERP_011098</name>
</gene>
<evidence type="ECO:0000256" key="1">
    <source>
        <dbReference type="SAM" id="MobiDB-lite"/>
    </source>
</evidence>
<accession>A0ABQ8J8S8</accession>
<dbReference type="SUPFAM" id="SSF53167">
    <property type="entry name" value="Purine and uridine phosphorylases"/>
    <property type="match status" value="1"/>
</dbReference>
<dbReference type="Proteomes" id="UP000887458">
    <property type="component" value="Unassembled WGS sequence"/>
</dbReference>
<sequence>MATNGIETIQKSSSELSSSNGGSQHRSPPPTMVKTNGVNGHHHNHHNGGDDHQQQPDLIMMTPLKKELDHTILRVERIDRRQLQDQQNVHHIAGGQHQGIIINKQIAQSQSQQFTKKFDLRLAFKVFLVNAITNVHQQESRELRFWFDHDHENQDDDDHHHYLNNGNGINVNGNGNNKDQNYLQCAQSFFRQLVDPKDFPKNYVGFIMKLMKTMQQPMYRPLIRIELEVKQIDEPFERPLSSSTSTSQRSYYEKPKESLSSSYDLLIDCINEINDMTKRLRISSKPCCWSSTKTLPPVKPKRKIIDEKDYHQQQQSNDAMDFDSNNSNTNNNHHHHYNQLLTEEKVREMIESAYPNPLSLPDIAATTCSNPEDVERLVDELCSKGVARLTDLGQVIRVTSDEQQVKRVSQMPKVIRSQQPTVAIITAQFCEKLAVDSMIDNKDTYVRYKGEGDSNQVYTLGNIGQHRVVATKLPAVGNSRSAMIAAGNTTTRLLGTFQHVEYVFLVGIGGGVPHYTDYQQHVRLGDIVVSTSPRRNHYSASSSPINNLAGDNGGHNDHGHGNNNNGHSNSNSMNKNRPRQLPPTCSDFIYVHCEKLRSSPDEPMNASNSTWKELQTVDSFNYRFWCPLSLELQEIARQIYNETQQDDHNECQPSWERYIEEARNRLQESDDLEFVRPDENTDKLYMSIGTNDLIEMAHPEPDPQNEENYRNDPRKRGMPKIHFGAVGSGRLAVGNEQLRQDIALKFGIKAFDIEFDTVIESIFGNRKDRYIIIRGIADYKDGSRKKEWQPYAALSAAAYMKAILCRLQPMI</sequence>
<evidence type="ECO:0000313" key="3">
    <source>
        <dbReference type="EMBL" id="KAH9419003.1"/>
    </source>
</evidence>
<feature type="compositionally biased region" description="Low complexity" evidence="1">
    <location>
        <begin position="561"/>
        <end position="572"/>
    </location>
</feature>
<protein>
    <recommendedName>
        <fullName evidence="2">Winged helix-turn-helix domain-containing protein</fullName>
    </recommendedName>
</protein>
<evidence type="ECO:0000313" key="4">
    <source>
        <dbReference type="Proteomes" id="UP000887458"/>
    </source>
</evidence>
<feature type="compositionally biased region" description="Polar residues" evidence="1">
    <location>
        <begin position="535"/>
        <end position="546"/>
    </location>
</feature>
<organism evidence="3 4">
    <name type="scientific">Dermatophagoides pteronyssinus</name>
    <name type="common">European house dust mite</name>
    <dbReference type="NCBI Taxonomy" id="6956"/>
    <lineage>
        <taxon>Eukaryota</taxon>
        <taxon>Metazoa</taxon>
        <taxon>Ecdysozoa</taxon>
        <taxon>Arthropoda</taxon>
        <taxon>Chelicerata</taxon>
        <taxon>Arachnida</taxon>
        <taxon>Acari</taxon>
        <taxon>Acariformes</taxon>
        <taxon>Sarcoptiformes</taxon>
        <taxon>Astigmata</taxon>
        <taxon>Psoroptidia</taxon>
        <taxon>Analgoidea</taxon>
        <taxon>Pyroglyphidae</taxon>
        <taxon>Dermatophagoidinae</taxon>
        <taxon>Dermatophagoides</taxon>
    </lineage>
</organism>
<keyword evidence="4" id="KW-1185">Reference proteome</keyword>
<dbReference type="InterPro" id="IPR055121">
    <property type="entry name" value="HTH_69"/>
</dbReference>
<feature type="region of interest" description="Disordered" evidence="1">
    <location>
        <begin position="1"/>
        <end position="55"/>
    </location>
</feature>
<feature type="compositionally biased region" description="Polar residues" evidence="1">
    <location>
        <begin position="1"/>
        <end position="11"/>
    </location>
</feature>
<feature type="domain" description="Winged helix-turn-helix" evidence="2">
    <location>
        <begin position="341"/>
        <end position="398"/>
    </location>
</feature>
<feature type="region of interest" description="Disordered" evidence="1">
    <location>
        <begin position="309"/>
        <end position="333"/>
    </location>
</feature>
<feature type="compositionally biased region" description="Low complexity" evidence="1">
    <location>
        <begin position="12"/>
        <end position="23"/>
    </location>
</feature>
<feature type="compositionally biased region" description="Basic and acidic residues" evidence="1">
    <location>
        <begin position="695"/>
        <end position="715"/>
    </location>
</feature>
<reference evidence="3 4" key="2">
    <citation type="journal article" date="2022" name="Mol. Biol. Evol.">
        <title>Comparative Genomics Reveals Insights into the Divergent Evolution of Astigmatic Mites and Household Pest Adaptations.</title>
        <authorList>
            <person name="Xiong Q."/>
            <person name="Wan A.T."/>
            <person name="Liu X."/>
            <person name="Fung C.S."/>
            <person name="Xiao X."/>
            <person name="Malainual N."/>
            <person name="Hou J."/>
            <person name="Wang L."/>
            <person name="Wang M."/>
            <person name="Yang K.Y."/>
            <person name="Cui Y."/>
            <person name="Leung E.L."/>
            <person name="Nong W."/>
            <person name="Shin S.K."/>
            <person name="Au S.W."/>
            <person name="Jeong K.Y."/>
            <person name="Chew F.T."/>
            <person name="Hui J.H."/>
            <person name="Leung T.F."/>
            <person name="Tungtrongchitr A."/>
            <person name="Zhong N."/>
            <person name="Liu Z."/>
            <person name="Tsui S.K."/>
        </authorList>
    </citation>
    <scope>NUCLEOTIDE SEQUENCE [LARGE SCALE GENOMIC DNA]</scope>
    <source>
        <strain evidence="3">Derp</strain>
    </source>
</reference>
<evidence type="ECO:0000259" key="2">
    <source>
        <dbReference type="Pfam" id="PF22979"/>
    </source>
</evidence>
<proteinExistence type="predicted"/>
<dbReference type="Pfam" id="PF22979">
    <property type="entry name" value="HTH_69"/>
    <property type="match status" value="1"/>
</dbReference>
<name>A0ABQ8J8S8_DERPT</name>
<comment type="caution">
    <text evidence="3">The sequence shown here is derived from an EMBL/GenBank/DDBJ whole genome shotgun (WGS) entry which is preliminary data.</text>
</comment>
<dbReference type="Gene3D" id="3.40.50.1580">
    <property type="entry name" value="Nucleoside phosphorylase domain"/>
    <property type="match status" value="1"/>
</dbReference>
<dbReference type="PANTHER" id="PTHR47705">
    <property type="entry name" value="AGAP000321-PA"/>
    <property type="match status" value="1"/>
</dbReference>